<proteinExistence type="predicted"/>
<dbReference type="STRING" id="1137138.A0A067NAW0"/>
<evidence type="ECO:0000313" key="2">
    <source>
        <dbReference type="EMBL" id="KDQ24100.1"/>
    </source>
</evidence>
<accession>A0A067NAW0</accession>
<organism evidence="2 3">
    <name type="scientific">Pleurotus ostreatus (strain PC15)</name>
    <name type="common">Oyster mushroom</name>
    <dbReference type="NCBI Taxonomy" id="1137138"/>
    <lineage>
        <taxon>Eukaryota</taxon>
        <taxon>Fungi</taxon>
        <taxon>Dikarya</taxon>
        <taxon>Basidiomycota</taxon>
        <taxon>Agaricomycotina</taxon>
        <taxon>Agaricomycetes</taxon>
        <taxon>Agaricomycetidae</taxon>
        <taxon>Agaricales</taxon>
        <taxon>Pleurotineae</taxon>
        <taxon>Pleurotaceae</taxon>
        <taxon>Pleurotus</taxon>
    </lineage>
</organism>
<dbReference type="OrthoDB" id="6511194at2759"/>
<gene>
    <name evidence="2" type="ORF">PLEOSDRAFT_1048446</name>
</gene>
<dbReference type="AlphaFoldDB" id="A0A067NAW0"/>
<dbReference type="PANTHER" id="PTHR35871:SF1">
    <property type="entry name" value="CXC1-LIKE CYSTEINE CLUSTER ASSOCIATED WITH KDZ TRANSPOSASES DOMAIN-CONTAINING PROTEIN"/>
    <property type="match status" value="1"/>
</dbReference>
<reference evidence="3" key="1">
    <citation type="journal article" date="2014" name="Proc. Natl. Acad. Sci. U.S.A.">
        <title>Extensive sampling of basidiomycete genomes demonstrates inadequacy of the white-rot/brown-rot paradigm for wood decay fungi.</title>
        <authorList>
            <person name="Riley R."/>
            <person name="Salamov A.A."/>
            <person name="Brown D.W."/>
            <person name="Nagy L.G."/>
            <person name="Floudas D."/>
            <person name="Held B.W."/>
            <person name="Levasseur A."/>
            <person name="Lombard V."/>
            <person name="Morin E."/>
            <person name="Otillar R."/>
            <person name="Lindquist E.A."/>
            <person name="Sun H."/>
            <person name="LaButti K.M."/>
            <person name="Schmutz J."/>
            <person name="Jabbour D."/>
            <person name="Luo H."/>
            <person name="Baker S.E."/>
            <person name="Pisabarro A.G."/>
            <person name="Walton J.D."/>
            <person name="Blanchette R.A."/>
            <person name="Henrissat B."/>
            <person name="Martin F."/>
            <person name="Cullen D."/>
            <person name="Hibbett D.S."/>
            <person name="Grigoriev I.V."/>
        </authorList>
    </citation>
    <scope>NUCLEOTIDE SEQUENCE [LARGE SCALE GENOMIC DNA]</scope>
    <source>
        <strain evidence="3">PC15</strain>
    </source>
</reference>
<dbReference type="HOGENOM" id="CLU_005726_6_2_1"/>
<dbReference type="EMBL" id="KL198012">
    <property type="protein sequence ID" value="KDQ24100.1"/>
    <property type="molecule type" value="Genomic_DNA"/>
</dbReference>
<evidence type="ECO:0000313" key="3">
    <source>
        <dbReference type="Proteomes" id="UP000027073"/>
    </source>
</evidence>
<feature type="region of interest" description="Disordered" evidence="1">
    <location>
        <begin position="35"/>
        <end position="69"/>
    </location>
</feature>
<dbReference type="InParanoid" id="A0A067NAW0"/>
<evidence type="ECO:0008006" key="4">
    <source>
        <dbReference type="Google" id="ProtNLM"/>
    </source>
</evidence>
<dbReference type="Gene3D" id="3.30.420.10">
    <property type="entry name" value="Ribonuclease H-like superfamily/Ribonuclease H"/>
    <property type="match status" value="1"/>
</dbReference>
<feature type="region of interest" description="Disordered" evidence="1">
    <location>
        <begin position="88"/>
        <end position="151"/>
    </location>
</feature>
<dbReference type="PANTHER" id="PTHR35871">
    <property type="entry name" value="EXPRESSED PROTEIN"/>
    <property type="match status" value="1"/>
</dbReference>
<feature type="compositionally biased region" description="Basic residues" evidence="1">
    <location>
        <begin position="35"/>
        <end position="50"/>
    </location>
</feature>
<protein>
    <recommendedName>
        <fullName evidence="4">Tc1-like transposase DDE domain-containing protein</fullName>
    </recommendedName>
</protein>
<dbReference type="GO" id="GO:0003676">
    <property type="term" value="F:nucleic acid binding"/>
    <property type="evidence" value="ECO:0007669"/>
    <property type="project" value="InterPro"/>
</dbReference>
<name>A0A067NAW0_PLEO1</name>
<evidence type="ECO:0000256" key="1">
    <source>
        <dbReference type="SAM" id="MobiDB-lite"/>
    </source>
</evidence>
<dbReference type="InterPro" id="IPR036397">
    <property type="entry name" value="RNaseH_sf"/>
</dbReference>
<dbReference type="VEuPathDB" id="FungiDB:PLEOSDRAFT_1048446"/>
<sequence length="719" mass="82215">MDDEEFCSRLIALVVECGDDPRDEDWVPERMRRLKKKRQEMKRPRPKHYKNGPDVASKSERTRSRYRKHIERQKSLDVYGFTRTVHHACRPDPVSEPTTVSSTPEPGDIHCELQGPYSDGDSDNVEEQHEPTNEPAPEPSNSPDTCCADDASSAGEWNIDEELEETTWRSPACYDHCPGWKELQESINKDLKRKDLLLSKINQLIALRCFSNLQLKGMGWVEASKHVAGAWHEGEGHWFARQLRVLARHYQQLGRLPEEKRGGERKARTILLDEGVKTAARDWLASQKVGSITPRLFQEALNKEILPALHVTTKKPLCERTARRWLVKLGYRRTTVRKGVYMDGHERDDVKEYRDKVFLPAMAKFEARMTKYKLENGQLIAVPPVLAPGEKELIALFQDESTFHANEYAPSLWLREGENVLRKKGCGRLIHVSDFVTEVSGRLVLFNANGEIIEDARQIIYPGTNGDTWWDHEQLLAQVKRAIQISETAHPGCQALFIFDQSSAHASLGPDALHAFEMNKSNGGKQRHQRDTVIPMNNPVVKLRGKPQPMKLPNGQPKGLQQVLEERGFDVKGLKAKCKPVCPFENKGCCMARLLSQQDDFANQTSLLEELIHKAGHECIFLPKFHCELNPIEMYWGWCKYRYRQIPKQTFEDTKQAALQCLNSCPTDVIRRFANRSWRFMDAYRKGLSGNAAAWAVKKQKGHRTVSQRAMLSIEAVLN</sequence>
<dbReference type="Proteomes" id="UP000027073">
    <property type="component" value="Unassembled WGS sequence"/>
</dbReference>